<protein>
    <submittedName>
        <fullName evidence="1">Putative hydrolase of the HAD superfamily</fullName>
    </submittedName>
</protein>
<keyword evidence="2" id="KW-1185">Reference proteome</keyword>
<dbReference type="EMBL" id="RJVA01000009">
    <property type="protein sequence ID" value="ROR02900.1"/>
    <property type="molecule type" value="Genomic_DNA"/>
</dbReference>
<dbReference type="SFLD" id="SFLDG01129">
    <property type="entry name" value="C1.5:_HAD__Beta-PGM__Phosphata"/>
    <property type="match status" value="1"/>
</dbReference>
<dbReference type="Gene3D" id="3.40.50.1000">
    <property type="entry name" value="HAD superfamily/HAD-like"/>
    <property type="match status" value="1"/>
</dbReference>
<dbReference type="OrthoDB" id="9788657at2"/>
<evidence type="ECO:0000313" key="1">
    <source>
        <dbReference type="EMBL" id="ROR02900.1"/>
    </source>
</evidence>
<reference evidence="1 2" key="1">
    <citation type="submission" date="2018-11" db="EMBL/GenBank/DDBJ databases">
        <title>Genomic Encyclopedia of Type Strains, Phase IV (KMG-IV): sequencing the most valuable type-strain genomes for metagenomic binning, comparative biology and taxonomic classification.</title>
        <authorList>
            <person name="Goeker M."/>
        </authorList>
    </citation>
    <scope>NUCLEOTIDE SEQUENCE [LARGE SCALE GENOMIC DNA]</scope>
    <source>
        <strain evidence="1 2">DSM 22027</strain>
    </source>
</reference>
<dbReference type="PANTHER" id="PTHR43611:SF3">
    <property type="entry name" value="FLAVIN MONONUCLEOTIDE HYDROLASE 1, CHLOROPLATIC"/>
    <property type="match status" value="1"/>
</dbReference>
<comment type="caution">
    <text evidence="1">The sequence shown here is derived from an EMBL/GenBank/DDBJ whole genome shotgun (WGS) entry which is preliminary data.</text>
</comment>
<dbReference type="GO" id="GO:0016787">
    <property type="term" value="F:hydrolase activity"/>
    <property type="evidence" value="ECO:0007669"/>
    <property type="project" value="UniProtKB-KW"/>
</dbReference>
<name>A0A3N1VLT7_9BACT</name>
<dbReference type="PRINTS" id="PR00413">
    <property type="entry name" value="HADHALOGNASE"/>
</dbReference>
<dbReference type="InterPro" id="IPR036412">
    <property type="entry name" value="HAD-like_sf"/>
</dbReference>
<dbReference type="InterPro" id="IPR023214">
    <property type="entry name" value="HAD_sf"/>
</dbReference>
<evidence type="ECO:0000313" key="2">
    <source>
        <dbReference type="Proteomes" id="UP000276223"/>
    </source>
</evidence>
<dbReference type="AlphaFoldDB" id="A0A3N1VLT7"/>
<dbReference type="NCBIfam" id="TIGR01509">
    <property type="entry name" value="HAD-SF-IA-v3"/>
    <property type="match status" value="1"/>
</dbReference>
<accession>A0A3N1VLT7</accession>
<dbReference type="Pfam" id="PF00702">
    <property type="entry name" value="Hydrolase"/>
    <property type="match status" value="1"/>
</dbReference>
<keyword evidence="1" id="KW-0378">Hydrolase</keyword>
<proteinExistence type="predicted"/>
<gene>
    <name evidence="1" type="ORF">EDC27_0142</name>
</gene>
<dbReference type="SFLD" id="SFLDS00003">
    <property type="entry name" value="Haloacid_Dehalogenase"/>
    <property type="match status" value="1"/>
</dbReference>
<dbReference type="NCBIfam" id="TIGR01549">
    <property type="entry name" value="HAD-SF-IA-v1"/>
    <property type="match status" value="1"/>
</dbReference>
<organism evidence="1 2">
    <name type="scientific">Desulfosoma caldarium</name>
    <dbReference type="NCBI Taxonomy" id="610254"/>
    <lineage>
        <taxon>Bacteria</taxon>
        <taxon>Pseudomonadati</taxon>
        <taxon>Thermodesulfobacteriota</taxon>
        <taxon>Syntrophobacteria</taxon>
        <taxon>Syntrophobacterales</taxon>
        <taxon>Syntrophobacteraceae</taxon>
        <taxon>Desulfosoma</taxon>
    </lineage>
</organism>
<dbReference type="CDD" id="cd02603">
    <property type="entry name" value="HAD_sEH-N_like"/>
    <property type="match status" value="1"/>
</dbReference>
<dbReference type="Proteomes" id="UP000276223">
    <property type="component" value="Unassembled WGS sequence"/>
</dbReference>
<dbReference type="PANTHER" id="PTHR43611">
    <property type="entry name" value="ALPHA-D-GLUCOSE 1-PHOSPHATE PHOSPHATASE"/>
    <property type="match status" value="1"/>
</dbReference>
<sequence>MTGPPKAVLFDFGRVISAPKPASLFESYERDLKLPLGSLNRIMFDDPVWEDTLLGRRSLNEYWETMGPRLGLRDATAVAAFRARYDADEKPNTPVIAMIQNLHGRVALGVLSNAPRGLTAWLERWRVLSLFDVVVCSAEEGVRKPWKEAYRLALERLRVTPQEALFVDDTEENVKAAEALGMASHLYRDPSGLSLFLSAHGLDPFQTRNP</sequence>
<dbReference type="RefSeq" id="WP_148045622.1">
    <property type="nucleotide sequence ID" value="NZ_RJVA01000009.1"/>
</dbReference>
<dbReference type="SUPFAM" id="SSF56784">
    <property type="entry name" value="HAD-like"/>
    <property type="match status" value="1"/>
</dbReference>
<dbReference type="InterPro" id="IPR006439">
    <property type="entry name" value="HAD-SF_hydro_IA"/>
</dbReference>